<dbReference type="PANTHER" id="PTHR45640">
    <property type="entry name" value="HEAT SHOCK PROTEIN HSP-12.2-RELATED"/>
    <property type="match status" value="1"/>
</dbReference>
<evidence type="ECO:0000313" key="3">
    <source>
        <dbReference type="EMBL" id="OON15845.1"/>
    </source>
</evidence>
<reference evidence="3 4" key="1">
    <citation type="submission" date="2015-03" db="EMBL/GenBank/DDBJ databases">
        <title>Draft genome of the nematode, Opisthorchis viverrini.</title>
        <authorList>
            <person name="Mitreva M."/>
        </authorList>
    </citation>
    <scope>NUCLEOTIDE SEQUENCE [LARGE SCALE GENOMIC DNA]</scope>
    <source>
        <strain evidence="3">Khon Kaen</strain>
    </source>
</reference>
<dbReference type="GO" id="GO:0005737">
    <property type="term" value="C:cytoplasm"/>
    <property type="evidence" value="ECO:0007669"/>
    <property type="project" value="TreeGrafter"/>
</dbReference>
<gene>
    <name evidence="3" type="ORF">X801_08349</name>
</gene>
<dbReference type="CDD" id="cd00298">
    <property type="entry name" value="ACD_sHsps_p23-like"/>
    <property type="match status" value="1"/>
</dbReference>
<dbReference type="InterPro" id="IPR002068">
    <property type="entry name" value="A-crystallin/Hsp20_dom"/>
</dbReference>
<evidence type="ECO:0000259" key="2">
    <source>
        <dbReference type="Pfam" id="PF00011"/>
    </source>
</evidence>
<protein>
    <recommendedName>
        <fullName evidence="2">SHSP domain-containing protein</fullName>
    </recommendedName>
</protein>
<dbReference type="InterPro" id="IPR001436">
    <property type="entry name" value="Alpha-crystallin/sHSP_animal"/>
</dbReference>
<sequence length="249" mass="27915">MFSLVPMDLFGVSPSDFFESYGDAYSVFSGMGHQLRELTQHMEQETSQAASTEGENSLDFLKDAYQLGEGDRVRFKVPFGLQGYGPDGIKVSTSDNGVTVHAKKFVQTDQALSSREYSQTIYIPKSVDKNQLKCHLTEDDVLMLEALLKTPGNKSITFDRDRQLSIKPHSETEVEQKRKSENALAIQPNGDDKYGGDKLHVEIPVDPEFTADDLCVRMEAHRVVLSGKRKTMDKTVNSSSTFIRVFTFI</sequence>
<feature type="domain" description="SHSP" evidence="2">
    <location>
        <begin position="73"/>
        <end position="154"/>
    </location>
</feature>
<dbReference type="SUPFAM" id="SSF49764">
    <property type="entry name" value="HSP20-like chaperones"/>
    <property type="match status" value="1"/>
</dbReference>
<dbReference type="GO" id="GO:0009408">
    <property type="term" value="P:response to heat"/>
    <property type="evidence" value="ECO:0007669"/>
    <property type="project" value="TreeGrafter"/>
</dbReference>
<dbReference type="EMBL" id="KV900766">
    <property type="protein sequence ID" value="OON15845.1"/>
    <property type="molecule type" value="Genomic_DNA"/>
</dbReference>
<dbReference type="Pfam" id="PF00011">
    <property type="entry name" value="HSP20"/>
    <property type="match status" value="1"/>
</dbReference>
<accession>A0A1S8WN49</accession>
<name>A0A1S8WN49_OPIVI</name>
<dbReference type="Proteomes" id="UP000243686">
    <property type="component" value="Unassembled WGS sequence"/>
</dbReference>
<dbReference type="CDD" id="cd06526">
    <property type="entry name" value="metazoan_ACD"/>
    <property type="match status" value="1"/>
</dbReference>
<organism evidence="3 4">
    <name type="scientific">Opisthorchis viverrini</name>
    <name type="common">Southeast Asian liver fluke</name>
    <dbReference type="NCBI Taxonomy" id="6198"/>
    <lineage>
        <taxon>Eukaryota</taxon>
        <taxon>Metazoa</taxon>
        <taxon>Spiralia</taxon>
        <taxon>Lophotrochozoa</taxon>
        <taxon>Platyhelminthes</taxon>
        <taxon>Trematoda</taxon>
        <taxon>Digenea</taxon>
        <taxon>Opisthorchiida</taxon>
        <taxon>Opisthorchiata</taxon>
        <taxon>Opisthorchiidae</taxon>
        <taxon>Opisthorchis</taxon>
    </lineage>
</organism>
<dbReference type="GO" id="GO:0051082">
    <property type="term" value="F:unfolded protein binding"/>
    <property type="evidence" value="ECO:0007669"/>
    <property type="project" value="TreeGrafter"/>
</dbReference>
<evidence type="ECO:0000313" key="4">
    <source>
        <dbReference type="Proteomes" id="UP000243686"/>
    </source>
</evidence>
<dbReference type="Gene3D" id="2.60.40.790">
    <property type="match status" value="2"/>
</dbReference>
<dbReference type="GO" id="GO:0042026">
    <property type="term" value="P:protein refolding"/>
    <property type="evidence" value="ECO:0007669"/>
    <property type="project" value="TreeGrafter"/>
</dbReference>
<proteinExistence type="predicted"/>
<keyword evidence="4" id="KW-1185">Reference proteome</keyword>
<dbReference type="AlphaFoldDB" id="A0A1S8WN49"/>
<evidence type="ECO:0000256" key="1">
    <source>
        <dbReference type="SAM" id="MobiDB-lite"/>
    </source>
</evidence>
<dbReference type="PANTHER" id="PTHR45640:SF26">
    <property type="entry name" value="RE23625P"/>
    <property type="match status" value="1"/>
</dbReference>
<feature type="compositionally biased region" description="Basic and acidic residues" evidence="1">
    <location>
        <begin position="169"/>
        <end position="181"/>
    </location>
</feature>
<feature type="region of interest" description="Disordered" evidence="1">
    <location>
        <begin position="169"/>
        <end position="193"/>
    </location>
</feature>
<dbReference type="InterPro" id="IPR008978">
    <property type="entry name" value="HSP20-like_chaperone"/>
</dbReference>
<dbReference type="GO" id="GO:0005634">
    <property type="term" value="C:nucleus"/>
    <property type="evidence" value="ECO:0007669"/>
    <property type="project" value="TreeGrafter"/>
</dbReference>